<accession>A0ABS4FXT1</accession>
<dbReference type="EMBL" id="JAGGKG010000025">
    <property type="protein sequence ID" value="MBP1907330.1"/>
    <property type="molecule type" value="Genomic_DNA"/>
</dbReference>
<keyword evidence="1" id="KW-1133">Transmembrane helix</keyword>
<evidence type="ECO:0000313" key="2">
    <source>
        <dbReference type="EMBL" id="MBP1907330.1"/>
    </source>
</evidence>
<name>A0ABS4FXT1_9BACL</name>
<dbReference type="Proteomes" id="UP001519272">
    <property type="component" value="Unassembled WGS sequence"/>
</dbReference>
<evidence type="ECO:0008006" key="4">
    <source>
        <dbReference type="Google" id="ProtNLM"/>
    </source>
</evidence>
<protein>
    <recommendedName>
        <fullName evidence="4">Transposase</fullName>
    </recommendedName>
</protein>
<feature type="transmembrane region" description="Helical" evidence="1">
    <location>
        <begin position="21"/>
        <end position="45"/>
    </location>
</feature>
<feature type="transmembrane region" description="Helical" evidence="1">
    <location>
        <begin position="109"/>
        <end position="127"/>
    </location>
</feature>
<keyword evidence="1" id="KW-0812">Transmembrane</keyword>
<keyword evidence="3" id="KW-1185">Reference proteome</keyword>
<keyword evidence="1" id="KW-0472">Membrane</keyword>
<reference evidence="2 3" key="1">
    <citation type="submission" date="2021-03" db="EMBL/GenBank/DDBJ databases">
        <title>Genomic Encyclopedia of Type Strains, Phase IV (KMG-IV): sequencing the most valuable type-strain genomes for metagenomic binning, comparative biology and taxonomic classification.</title>
        <authorList>
            <person name="Goeker M."/>
        </authorList>
    </citation>
    <scope>NUCLEOTIDE SEQUENCE [LARGE SCALE GENOMIC DNA]</scope>
    <source>
        <strain evidence="2 3">DSM 14349</strain>
    </source>
</reference>
<feature type="transmembrane region" description="Helical" evidence="1">
    <location>
        <begin position="51"/>
        <end position="76"/>
    </location>
</feature>
<proteinExistence type="predicted"/>
<evidence type="ECO:0000313" key="3">
    <source>
        <dbReference type="Proteomes" id="UP001519272"/>
    </source>
</evidence>
<sequence length="175" mass="21096">MMTDQSNSNATFYHYRLLKKIIFPKSFLLSYVMLPIIWLAAEMIVISWTSIFYFIIAMIITAWIQYVIARSILIIINHSYHKRWKFSYRLPWIGYMPDQYIPYSSFRKVHLHTAWIGCIIIVAIIPWSPFEFMFSLLFWHLWLMVPKQFTITGLKRQPKDGVLKLNERDLSYYKP</sequence>
<gene>
    <name evidence="2" type="ORF">J2Z32_004005</name>
</gene>
<organism evidence="2 3">
    <name type="scientific">Paenibacillus turicensis</name>
    <dbReference type="NCBI Taxonomy" id="160487"/>
    <lineage>
        <taxon>Bacteria</taxon>
        <taxon>Bacillati</taxon>
        <taxon>Bacillota</taxon>
        <taxon>Bacilli</taxon>
        <taxon>Bacillales</taxon>
        <taxon>Paenibacillaceae</taxon>
        <taxon>Paenibacillus</taxon>
    </lineage>
</organism>
<evidence type="ECO:0000256" key="1">
    <source>
        <dbReference type="SAM" id="Phobius"/>
    </source>
</evidence>
<comment type="caution">
    <text evidence="2">The sequence shown here is derived from an EMBL/GenBank/DDBJ whole genome shotgun (WGS) entry which is preliminary data.</text>
</comment>